<organism evidence="1 2">
    <name type="scientific">Cichorium intybus</name>
    <name type="common">Chicory</name>
    <dbReference type="NCBI Taxonomy" id="13427"/>
    <lineage>
        <taxon>Eukaryota</taxon>
        <taxon>Viridiplantae</taxon>
        <taxon>Streptophyta</taxon>
        <taxon>Embryophyta</taxon>
        <taxon>Tracheophyta</taxon>
        <taxon>Spermatophyta</taxon>
        <taxon>Magnoliopsida</taxon>
        <taxon>eudicotyledons</taxon>
        <taxon>Gunneridae</taxon>
        <taxon>Pentapetalae</taxon>
        <taxon>asterids</taxon>
        <taxon>campanulids</taxon>
        <taxon>Asterales</taxon>
        <taxon>Asteraceae</taxon>
        <taxon>Cichorioideae</taxon>
        <taxon>Cichorieae</taxon>
        <taxon>Cichoriinae</taxon>
        <taxon>Cichorium</taxon>
    </lineage>
</organism>
<name>A0ACB9GB73_CICIN</name>
<gene>
    <name evidence="1" type="ORF">L2E82_10295</name>
</gene>
<reference evidence="1 2" key="2">
    <citation type="journal article" date="2022" name="Mol. Ecol. Resour.">
        <title>The genomes of chicory, endive, great burdock and yacon provide insights into Asteraceae paleo-polyploidization history and plant inulin production.</title>
        <authorList>
            <person name="Fan W."/>
            <person name="Wang S."/>
            <person name="Wang H."/>
            <person name="Wang A."/>
            <person name="Jiang F."/>
            <person name="Liu H."/>
            <person name="Zhao H."/>
            <person name="Xu D."/>
            <person name="Zhang Y."/>
        </authorList>
    </citation>
    <scope>NUCLEOTIDE SEQUENCE [LARGE SCALE GENOMIC DNA]</scope>
    <source>
        <strain evidence="2">cv. Punajuju</strain>
        <tissue evidence="1">Leaves</tissue>
    </source>
</reference>
<reference evidence="2" key="1">
    <citation type="journal article" date="2022" name="Mol. Ecol. Resour.">
        <title>The genomes of chicory, endive, great burdock and yacon provide insights into Asteraceae palaeo-polyploidization history and plant inulin production.</title>
        <authorList>
            <person name="Fan W."/>
            <person name="Wang S."/>
            <person name="Wang H."/>
            <person name="Wang A."/>
            <person name="Jiang F."/>
            <person name="Liu H."/>
            <person name="Zhao H."/>
            <person name="Xu D."/>
            <person name="Zhang Y."/>
        </authorList>
    </citation>
    <scope>NUCLEOTIDE SEQUENCE [LARGE SCALE GENOMIC DNA]</scope>
    <source>
        <strain evidence="2">cv. Punajuju</strain>
    </source>
</reference>
<evidence type="ECO:0000313" key="2">
    <source>
        <dbReference type="Proteomes" id="UP001055811"/>
    </source>
</evidence>
<accession>A0ACB9GB73</accession>
<protein>
    <submittedName>
        <fullName evidence="1">Uncharacterized protein</fullName>
    </submittedName>
</protein>
<evidence type="ECO:0000313" key="1">
    <source>
        <dbReference type="EMBL" id="KAI3780318.1"/>
    </source>
</evidence>
<sequence length="117" mass="13165">MIEEWAGRRKEGSRQRVSVQNVYNHLQVLLEGGGITRSRVIARSDGDRRFIVAENKKKVGREETAAVANRSGREQAVPEEDEGEGMRNKNPRRMSSSKRSSSSGDGRVIEKTLSVFY</sequence>
<keyword evidence="2" id="KW-1185">Reference proteome</keyword>
<dbReference type="Proteomes" id="UP001055811">
    <property type="component" value="Linkage Group LG02"/>
</dbReference>
<dbReference type="EMBL" id="CM042010">
    <property type="protein sequence ID" value="KAI3780318.1"/>
    <property type="molecule type" value="Genomic_DNA"/>
</dbReference>
<comment type="caution">
    <text evidence="1">The sequence shown here is derived from an EMBL/GenBank/DDBJ whole genome shotgun (WGS) entry which is preliminary data.</text>
</comment>
<proteinExistence type="predicted"/>